<name>A0ABD0SEF2_LOXSC</name>
<dbReference type="AlphaFoldDB" id="A0ABD0SEF2"/>
<dbReference type="EMBL" id="JBEDNZ010000022">
    <property type="protein sequence ID" value="KAL0818038.1"/>
    <property type="molecule type" value="Genomic_DNA"/>
</dbReference>
<evidence type="ECO:0000259" key="1">
    <source>
        <dbReference type="PROSITE" id="PS50191"/>
    </source>
</evidence>
<dbReference type="SUPFAM" id="SSF52087">
    <property type="entry name" value="CRAL/TRIO domain"/>
    <property type="match status" value="1"/>
</dbReference>
<protein>
    <recommendedName>
        <fullName evidence="1">CRAL-TRIO domain-containing protein</fullName>
    </recommendedName>
</protein>
<feature type="domain" description="CRAL-TRIO" evidence="1">
    <location>
        <begin position="88"/>
        <end position="251"/>
    </location>
</feature>
<reference evidence="2 3" key="1">
    <citation type="submission" date="2024-06" db="EMBL/GenBank/DDBJ databases">
        <title>A chromosome-level genome assembly of beet webworm, Loxostege sticticalis.</title>
        <authorList>
            <person name="Zhang Y."/>
        </authorList>
    </citation>
    <scope>NUCLEOTIDE SEQUENCE [LARGE SCALE GENOMIC DNA]</scope>
    <source>
        <strain evidence="2">AQ028</strain>
        <tissue evidence="2">Male pupae</tissue>
    </source>
</reference>
<dbReference type="InterPro" id="IPR036865">
    <property type="entry name" value="CRAL-TRIO_dom_sf"/>
</dbReference>
<accession>A0ABD0SEF2</accession>
<dbReference type="PRINTS" id="PR00180">
    <property type="entry name" value="CRETINALDHBP"/>
</dbReference>
<sequence length="305" mass="34991">MSSPTKVAEFPLEEEYKKKTLISPADVAKLRDWLDTQPHLPAEYITDLDLILTYHCCERSSGVAKEVLDLNLTLKTLFVNFFKDRTVDDKVLSTLNTVLLLPLDVRTHDGSAVIYARLLDYDYKNFTFADCVRAVLMVIDLWQYEQGTWPGFVILIDLDRMTLGHLAKLDIQTVQQFLYYLQEAMLVKLKGLHFLNAPSFMDKLMMLIRPFLKKALLEVLHIHQIGAKTLDSYVPMEGLPKEAGGEFKSFEEGQNDTKARFKANQDYFVKENKKRVVESRRPGKPKTISDIFGSVEGSFKKLDID</sequence>
<dbReference type="PANTHER" id="PTHR10174:SF213">
    <property type="entry name" value="CRAL-TRIO DOMAIN-CONTAINING PROTEIN"/>
    <property type="match status" value="1"/>
</dbReference>
<dbReference type="PROSITE" id="PS50191">
    <property type="entry name" value="CRAL_TRIO"/>
    <property type="match status" value="1"/>
</dbReference>
<dbReference type="CDD" id="cd00170">
    <property type="entry name" value="SEC14"/>
    <property type="match status" value="1"/>
</dbReference>
<dbReference type="Proteomes" id="UP001549921">
    <property type="component" value="Unassembled WGS sequence"/>
</dbReference>
<dbReference type="InterPro" id="IPR001251">
    <property type="entry name" value="CRAL-TRIO_dom"/>
</dbReference>
<dbReference type="Pfam" id="PF00650">
    <property type="entry name" value="CRAL_TRIO"/>
    <property type="match status" value="1"/>
</dbReference>
<proteinExistence type="predicted"/>
<dbReference type="EMBL" id="JBEDNZ010000022">
    <property type="protein sequence ID" value="KAL0818037.1"/>
    <property type="molecule type" value="Genomic_DNA"/>
</dbReference>
<evidence type="ECO:0000313" key="3">
    <source>
        <dbReference type="Proteomes" id="UP001549921"/>
    </source>
</evidence>
<comment type="caution">
    <text evidence="2">The sequence shown here is derived from an EMBL/GenBank/DDBJ whole genome shotgun (WGS) entry which is preliminary data.</text>
</comment>
<dbReference type="SMART" id="SM00516">
    <property type="entry name" value="SEC14"/>
    <property type="match status" value="1"/>
</dbReference>
<organism evidence="2 3">
    <name type="scientific">Loxostege sticticalis</name>
    <name type="common">Beet webworm moth</name>
    <dbReference type="NCBI Taxonomy" id="481309"/>
    <lineage>
        <taxon>Eukaryota</taxon>
        <taxon>Metazoa</taxon>
        <taxon>Ecdysozoa</taxon>
        <taxon>Arthropoda</taxon>
        <taxon>Hexapoda</taxon>
        <taxon>Insecta</taxon>
        <taxon>Pterygota</taxon>
        <taxon>Neoptera</taxon>
        <taxon>Endopterygota</taxon>
        <taxon>Lepidoptera</taxon>
        <taxon>Glossata</taxon>
        <taxon>Ditrysia</taxon>
        <taxon>Pyraloidea</taxon>
        <taxon>Crambidae</taxon>
        <taxon>Pyraustinae</taxon>
        <taxon>Loxostege</taxon>
    </lineage>
</organism>
<dbReference type="Gene3D" id="3.40.525.10">
    <property type="entry name" value="CRAL-TRIO lipid binding domain"/>
    <property type="match status" value="1"/>
</dbReference>
<gene>
    <name evidence="2" type="ORF">ABMA28_008578</name>
</gene>
<dbReference type="PANTHER" id="PTHR10174">
    <property type="entry name" value="ALPHA-TOCOPHEROL TRANSFER PROTEIN-RELATED"/>
    <property type="match status" value="1"/>
</dbReference>
<evidence type="ECO:0000313" key="2">
    <source>
        <dbReference type="EMBL" id="KAL0818037.1"/>
    </source>
</evidence>